<accession>A0A0Q3TU91</accession>
<feature type="region of interest" description="Disordered" evidence="1">
    <location>
        <begin position="19"/>
        <end position="41"/>
    </location>
</feature>
<reference evidence="4 5" key="1">
    <citation type="submission" date="2015-10" db="EMBL/GenBank/DDBJ databases">
        <authorList>
            <person name="Gilbert D.G."/>
        </authorList>
    </citation>
    <scope>NUCLEOTIDE SEQUENCE [LARGE SCALE GENOMIC DNA]</scope>
    <source>
        <strain evidence="4">FVVF132</strain>
    </source>
</reference>
<dbReference type="STRING" id="12930.A0A0Q3TU91"/>
<dbReference type="SUPFAM" id="SSF56436">
    <property type="entry name" value="C-type lectin-like"/>
    <property type="match status" value="1"/>
</dbReference>
<protein>
    <recommendedName>
        <fullName evidence="3">C-type lectin domain-containing protein</fullName>
    </recommendedName>
</protein>
<dbReference type="EMBL" id="LMAW01001135">
    <property type="protein sequence ID" value="KQK84294.1"/>
    <property type="molecule type" value="Genomic_DNA"/>
</dbReference>
<name>A0A0Q3TU91_AMAAE</name>
<dbReference type="OrthoDB" id="6133475at2759"/>
<dbReference type="InterPro" id="IPR016186">
    <property type="entry name" value="C-type_lectin-like/link_sf"/>
</dbReference>
<evidence type="ECO:0000256" key="2">
    <source>
        <dbReference type="SAM" id="Phobius"/>
    </source>
</evidence>
<comment type="caution">
    <text evidence="4">The sequence shown here is derived from an EMBL/GenBank/DDBJ whole genome shotgun (WGS) entry which is preliminary data.</text>
</comment>
<feature type="domain" description="C-type lectin" evidence="3">
    <location>
        <begin position="69"/>
        <end position="144"/>
    </location>
</feature>
<proteinExistence type="predicted"/>
<keyword evidence="5" id="KW-1185">Reference proteome</keyword>
<dbReference type="InterPro" id="IPR016187">
    <property type="entry name" value="CTDL_fold"/>
</dbReference>
<keyword evidence="2" id="KW-1133">Transmembrane helix</keyword>
<sequence length="149" mass="16673">MRSHYAELQDITGVYILAGKPASPHPSQRGAEPKGGRGRSSRDASIATLYVLVVLSFIAWGLLFALAVNFLRDNINASATYWLGVTDQQEEGTWLWTNGERPRISFWNTWKGTQDKEQKDCGTIGPGGIWNAARCSHSNRWICEKSWNC</sequence>
<organism evidence="4 5">
    <name type="scientific">Amazona aestiva</name>
    <name type="common">Blue-fronted Amazon parrot</name>
    <dbReference type="NCBI Taxonomy" id="12930"/>
    <lineage>
        <taxon>Eukaryota</taxon>
        <taxon>Metazoa</taxon>
        <taxon>Chordata</taxon>
        <taxon>Craniata</taxon>
        <taxon>Vertebrata</taxon>
        <taxon>Euteleostomi</taxon>
        <taxon>Archelosauria</taxon>
        <taxon>Archosauria</taxon>
        <taxon>Dinosauria</taxon>
        <taxon>Saurischia</taxon>
        <taxon>Theropoda</taxon>
        <taxon>Coelurosauria</taxon>
        <taxon>Aves</taxon>
        <taxon>Neognathae</taxon>
        <taxon>Neoaves</taxon>
        <taxon>Telluraves</taxon>
        <taxon>Australaves</taxon>
        <taxon>Psittaciformes</taxon>
        <taxon>Psittacidae</taxon>
        <taxon>Amazona</taxon>
    </lineage>
</organism>
<feature type="transmembrane region" description="Helical" evidence="2">
    <location>
        <begin position="47"/>
        <end position="71"/>
    </location>
</feature>
<dbReference type="AlphaFoldDB" id="A0A0Q3TU91"/>
<evidence type="ECO:0000313" key="4">
    <source>
        <dbReference type="EMBL" id="KQK84294.1"/>
    </source>
</evidence>
<dbReference type="Pfam" id="PF00059">
    <property type="entry name" value="Lectin_C"/>
    <property type="match status" value="1"/>
</dbReference>
<evidence type="ECO:0000259" key="3">
    <source>
        <dbReference type="PROSITE" id="PS50041"/>
    </source>
</evidence>
<keyword evidence="2" id="KW-0812">Transmembrane</keyword>
<dbReference type="Proteomes" id="UP000051836">
    <property type="component" value="Unassembled WGS sequence"/>
</dbReference>
<dbReference type="PROSITE" id="PS50041">
    <property type="entry name" value="C_TYPE_LECTIN_2"/>
    <property type="match status" value="1"/>
</dbReference>
<evidence type="ECO:0000313" key="5">
    <source>
        <dbReference type="Proteomes" id="UP000051836"/>
    </source>
</evidence>
<dbReference type="Gene3D" id="3.10.100.10">
    <property type="entry name" value="Mannose-Binding Protein A, subunit A"/>
    <property type="match status" value="1"/>
</dbReference>
<gene>
    <name evidence="4" type="ORF">AAES_49556</name>
</gene>
<keyword evidence="2" id="KW-0472">Membrane</keyword>
<evidence type="ECO:0000256" key="1">
    <source>
        <dbReference type="SAM" id="MobiDB-lite"/>
    </source>
</evidence>
<dbReference type="InterPro" id="IPR001304">
    <property type="entry name" value="C-type_lectin-like"/>
</dbReference>